<organism evidence="1 2">
    <name type="scientific">Nocardia mangyaensis</name>
    <dbReference type="NCBI Taxonomy" id="2213200"/>
    <lineage>
        <taxon>Bacteria</taxon>
        <taxon>Bacillati</taxon>
        <taxon>Actinomycetota</taxon>
        <taxon>Actinomycetes</taxon>
        <taxon>Mycobacteriales</taxon>
        <taxon>Nocardiaceae</taxon>
        <taxon>Nocardia</taxon>
    </lineage>
</organism>
<evidence type="ECO:0000313" key="2">
    <source>
        <dbReference type="Proteomes" id="UP000183810"/>
    </source>
</evidence>
<dbReference type="EMBL" id="CP018082">
    <property type="protein sequence ID" value="APE33505.1"/>
    <property type="molecule type" value="Genomic_DNA"/>
</dbReference>
<dbReference type="KEGG" id="nsl:BOX37_05445"/>
<name>A0A1J0VNA9_9NOCA</name>
<evidence type="ECO:0000313" key="1">
    <source>
        <dbReference type="EMBL" id="APE33505.1"/>
    </source>
</evidence>
<protein>
    <submittedName>
        <fullName evidence="1">Uncharacterized protein</fullName>
    </submittedName>
</protein>
<keyword evidence="2" id="KW-1185">Reference proteome</keyword>
<sequence>MDRRRSVSQLRTVVDPKVLSAMRTVLSQDLAPGRSLGTATLVRVHVSAAEPHAAEIFASYQRGTQTFAVAGRIERARDSWRLVAVRLG</sequence>
<dbReference type="Proteomes" id="UP000183810">
    <property type="component" value="Chromosome"/>
</dbReference>
<dbReference type="AlphaFoldDB" id="A0A1J0VNA9"/>
<accession>A0A1J0VNA9</accession>
<dbReference type="Pfam" id="PF20060">
    <property type="entry name" value="DUF6459"/>
    <property type="match status" value="1"/>
</dbReference>
<dbReference type="InterPro" id="IPR045596">
    <property type="entry name" value="DUF6459"/>
</dbReference>
<proteinExistence type="predicted"/>
<gene>
    <name evidence="1" type="ORF">BOX37_05445</name>
</gene>
<reference evidence="1" key="1">
    <citation type="submission" date="2016-11" db="EMBL/GenBank/DDBJ databases">
        <authorList>
            <person name="Jaros S."/>
            <person name="Januszkiewicz K."/>
            <person name="Wedrychowicz H."/>
        </authorList>
    </citation>
    <scope>NUCLEOTIDE SEQUENCE [LARGE SCALE GENOMIC DNA]</scope>
    <source>
        <strain evidence="1">Y48</strain>
    </source>
</reference>